<evidence type="ECO:0000256" key="4">
    <source>
        <dbReference type="ARBA" id="ARBA00012681"/>
    </source>
</evidence>
<keyword evidence="6" id="KW-0808">Transferase</keyword>
<evidence type="ECO:0000256" key="1">
    <source>
        <dbReference type="ARBA" id="ARBA00001933"/>
    </source>
</evidence>
<dbReference type="GO" id="GO:0005741">
    <property type="term" value="C:mitochondrial outer membrane"/>
    <property type="evidence" value="ECO:0007669"/>
    <property type="project" value="UniProtKB-SubCell"/>
</dbReference>
<protein>
    <recommendedName>
        <fullName evidence="4">cysteine synthase</fullName>
        <ecNumber evidence="4">2.5.1.47</ecNumber>
    </recommendedName>
    <alternativeName>
        <fullName evidence="15">Cysteine synthase-like protein</fullName>
    </alternativeName>
</protein>
<organism evidence="19 20">
    <name type="scientific">Tilletiopsis washingtonensis</name>
    <dbReference type="NCBI Taxonomy" id="58919"/>
    <lineage>
        <taxon>Eukaryota</taxon>
        <taxon>Fungi</taxon>
        <taxon>Dikarya</taxon>
        <taxon>Basidiomycota</taxon>
        <taxon>Ustilaginomycotina</taxon>
        <taxon>Exobasidiomycetes</taxon>
        <taxon>Entylomatales</taxon>
        <taxon>Entylomatales incertae sedis</taxon>
        <taxon>Tilletiopsis</taxon>
    </lineage>
</organism>
<evidence type="ECO:0000256" key="17">
    <source>
        <dbReference type="SAM" id="SignalP"/>
    </source>
</evidence>
<keyword evidence="12" id="KW-0472">Membrane</keyword>
<evidence type="ECO:0000256" key="15">
    <source>
        <dbReference type="ARBA" id="ARBA00078545"/>
    </source>
</evidence>
<feature type="signal peptide" evidence="17">
    <location>
        <begin position="1"/>
        <end position="19"/>
    </location>
</feature>
<accession>A0A316ZD07</accession>
<keyword evidence="5" id="KW-0028">Amino-acid biosynthesis</keyword>
<dbReference type="Proteomes" id="UP000245946">
    <property type="component" value="Unassembled WGS sequence"/>
</dbReference>
<evidence type="ECO:0000256" key="9">
    <source>
        <dbReference type="ARBA" id="ARBA00022898"/>
    </source>
</evidence>
<keyword evidence="17" id="KW-0732">Signal</keyword>
<dbReference type="GO" id="GO:0006535">
    <property type="term" value="P:cysteine biosynthetic process from serine"/>
    <property type="evidence" value="ECO:0007669"/>
    <property type="project" value="InterPro"/>
</dbReference>
<keyword evidence="8" id="KW-1000">Mitochondrion outer membrane</keyword>
<dbReference type="PANTHER" id="PTHR10314">
    <property type="entry name" value="CYSTATHIONINE BETA-SYNTHASE"/>
    <property type="match status" value="1"/>
</dbReference>
<comment type="cofactor">
    <cofactor evidence="1">
        <name>pyridoxal 5'-phosphate</name>
        <dbReference type="ChEBI" id="CHEBI:597326"/>
    </cofactor>
</comment>
<keyword evidence="10" id="KW-1133">Transmembrane helix</keyword>
<dbReference type="PROSITE" id="PS00901">
    <property type="entry name" value="CYS_SYNTHASE"/>
    <property type="match status" value="1"/>
</dbReference>
<comment type="subcellular location">
    <subcellularLocation>
        <location evidence="2">Mitochondrion outer membrane</location>
        <topology evidence="2">Single-pass membrane protein</topology>
    </subcellularLocation>
</comment>
<feature type="domain" description="Tryptophan synthase beta chain-like PALP" evidence="18">
    <location>
        <begin position="255"/>
        <end position="448"/>
    </location>
</feature>
<keyword evidence="13" id="KW-0198">Cysteine biosynthesis</keyword>
<evidence type="ECO:0000256" key="11">
    <source>
        <dbReference type="ARBA" id="ARBA00023128"/>
    </source>
</evidence>
<dbReference type="InterPro" id="IPR001216">
    <property type="entry name" value="P-phosphate_BS"/>
</dbReference>
<dbReference type="AlphaFoldDB" id="A0A316ZD07"/>
<keyword evidence="11" id="KW-0496">Mitochondrion</keyword>
<dbReference type="STRING" id="58919.A0A316ZD07"/>
<feature type="compositionally biased region" description="Acidic residues" evidence="16">
    <location>
        <begin position="59"/>
        <end position="74"/>
    </location>
</feature>
<evidence type="ECO:0000256" key="14">
    <source>
        <dbReference type="ARBA" id="ARBA00047931"/>
    </source>
</evidence>
<dbReference type="CDD" id="cd01561">
    <property type="entry name" value="CBS_like"/>
    <property type="match status" value="1"/>
</dbReference>
<comment type="similarity">
    <text evidence="3">Belongs to the cysteine synthase/cystathionine beta-synthase family.</text>
</comment>
<feature type="region of interest" description="Disordered" evidence="16">
    <location>
        <begin position="226"/>
        <end position="260"/>
    </location>
</feature>
<dbReference type="GO" id="GO:0004124">
    <property type="term" value="F:cysteine synthase activity"/>
    <property type="evidence" value="ECO:0007669"/>
    <property type="project" value="UniProtKB-EC"/>
</dbReference>
<dbReference type="SUPFAM" id="SSF53686">
    <property type="entry name" value="Tryptophan synthase beta subunit-like PLP-dependent enzymes"/>
    <property type="match status" value="1"/>
</dbReference>
<feature type="domain" description="Tryptophan synthase beta chain-like PALP" evidence="18">
    <location>
        <begin position="90"/>
        <end position="221"/>
    </location>
</feature>
<evidence type="ECO:0000256" key="7">
    <source>
        <dbReference type="ARBA" id="ARBA00022692"/>
    </source>
</evidence>
<gene>
    <name evidence="19" type="ORF">FA09DRAFT_328816</name>
</gene>
<evidence type="ECO:0000259" key="18">
    <source>
        <dbReference type="Pfam" id="PF00291"/>
    </source>
</evidence>
<proteinExistence type="inferred from homology"/>
<evidence type="ECO:0000256" key="6">
    <source>
        <dbReference type="ARBA" id="ARBA00022679"/>
    </source>
</evidence>
<evidence type="ECO:0000256" key="5">
    <source>
        <dbReference type="ARBA" id="ARBA00022605"/>
    </source>
</evidence>
<feature type="chain" id="PRO_5016341680" description="cysteine synthase" evidence="17">
    <location>
        <begin position="20"/>
        <end position="514"/>
    </location>
</feature>
<dbReference type="InterPro" id="IPR036052">
    <property type="entry name" value="TrpB-like_PALP_sf"/>
</dbReference>
<evidence type="ECO:0000256" key="2">
    <source>
        <dbReference type="ARBA" id="ARBA00004572"/>
    </source>
</evidence>
<dbReference type="Pfam" id="PF00291">
    <property type="entry name" value="PALP"/>
    <property type="match status" value="2"/>
</dbReference>
<dbReference type="Gene3D" id="3.40.50.1100">
    <property type="match status" value="3"/>
</dbReference>
<evidence type="ECO:0000256" key="12">
    <source>
        <dbReference type="ARBA" id="ARBA00023136"/>
    </source>
</evidence>
<dbReference type="EC" id="2.5.1.47" evidence="4"/>
<dbReference type="GeneID" id="37269467"/>
<evidence type="ECO:0000256" key="3">
    <source>
        <dbReference type="ARBA" id="ARBA00007103"/>
    </source>
</evidence>
<dbReference type="InterPro" id="IPR001926">
    <property type="entry name" value="TrpB-like_PALP"/>
</dbReference>
<comment type="catalytic activity">
    <reaction evidence="14">
        <text>O-acetyl-L-serine + hydrogen sulfide = L-cysteine + acetate</text>
        <dbReference type="Rhea" id="RHEA:14829"/>
        <dbReference type="ChEBI" id="CHEBI:29919"/>
        <dbReference type="ChEBI" id="CHEBI:30089"/>
        <dbReference type="ChEBI" id="CHEBI:35235"/>
        <dbReference type="ChEBI" id="CHEBI:58340"/>
        <dbReference type="EC" id="2.5.1.47"/>
    </reaction>
</comment>
<dbReference type="EMBL" id="KZ819288">
    <property type="protein sequence ID" value="PWN99421.1"/>
    <property type="molecule type" value="Genomic_DNA"/>
</dbReference>
<dbReference type="RefSeq" id="XP_025599700.1">
    <property type="nucleotide sequence ID" value="XM_025741923.1"/>
</dbReference>
<evidence type="ECO:0000256" key="8">
    <source>
        <dbReference type="ARBA" id="ARBA00022787"/>
    </source>
</evidence>
<keyword evidence="9" id="KW-0663">Pyridoxal phosphate</keyword>
<dbReference type="FunFam" id="3.40.50.1100:FF:000016">
    <property type="entry name" value="Cysteine synthase A"/>
    <property type="match status" value="1"/>
</dbReference>
<keyword evidence="7" id="KW-0812">Transmembrane</keyword>
<evidence type="ECO:0000313" key="19">
    <source>
        <dbReference type="EMBL" id="PWN99421.1"/>
    </source>
</evidence>
<name>A0A316ZD07_9BASI</name>
<evidence type="ECO:0000256" key="16">
    <source>
        <dbReference type="SAM" id="MobiDB-lite"/>
    </source>
</evidence>
<dbReference type="InterPro" id="IPR050214">
    <property type="entry name" value="Cys_Synth/Cystath_Beta-Synth"/>
</dbReference>
<sequence length="514" mass="54694">MPRSLFLLGLLTGLTLSLASLSTALFAASVREKRRIARARAAQGLGGRRARRFTAGREDGEESGSESESGEEEKWEVIEVRKGEVVRGVQGAIGNTPLIRIASLSRLTGCDILGKAEFLNPGGSPKDRVALQILNDAERSGQLHPRTNSCVFEGSVGSTGISLAMLARAKGYRCSIVMPDDVAREKKEMLAALGAELRAVRPRAIADPAHFVNEARRLAQTFGGANGTLLAGPGAHGHQEEEEEEAEGEKSEGQAKPGAAVVVSSTATGGAEEGADALSEKPRGFFADQFESESNFRAHYRGTGPEIWRQTGGMIDAFVCGAGTGGTLAGVSRFLKRKSRGAVHVVLADPQGSGLFNKVKHGVVYSHTEAEGTRRRHQTDTVVEGIGLNRLTHNFAHALPATDDAERVLDQEAVAMSRWLVQEDGLFLGSSSAVNLVAAVRVAQKLKLAQQQSERRGGGEDKEAATTPPTVVTLLCDSGARHLSRFWNDEALAQLGLHATADMHWLFPDGGADV</sequence>
<evidence type="ECO:0000256" key="10">
    <source>
        <dbReference type="ARBA" id="ARBA00022989"/>
    </source>
</evidence>
<evidence type="ECO:0000313" key="20">
    <source>
        <dbReference type="Proteomes" id="UP000245946"/>
    </source>
</evidence>
<evidence type="ECO:0000256" key="13">
    <source>
        <dbReference type="ARBA" id="ARBA00023192"/>
    </source>
</evidence>
<keyword evidence="20" id="KW-1185">Reference proteome</keyword>
<dbReference type="OrthoDB" id="10259545at2759"/>
<dbReference type="FunFam" id="3.40.50.1100:FF:000096">
    <property type="entry name" value="Related to cysteine synthase"/>
    <property type="match status" value="1"/>
</dbReference>
<reference evidence="19 20" key="1">
    <citation type="journal article" date="2018" name="Mol. Biol. Evol.">
        <title>Broad Genomic Sampling Reveals a Smut Pathogenic Ancestry of the Fungal Clade Ustilaginomycotina.</title>
        <authorList>
            <person name="Kijpornyongpan T."/>
            <person name="Mondo S.J."/>
            <person name="Barry K."/>
            <person name="Sandor L."/>
            <person name="Lee J."/>
            <person name="Lipzen A."/>
            <person name="Pangilinan J."/>
            <person name="LaButti K."/>
            <person name="Hainaut M."/>
            <person name="Henrissat B."/>
            <person name="Grigoriev I.V."/>
            <person name="Spatafora J.W."/>
            <person name="Aime M.C."/>
        </authorList>
    </citation>
    <scope>NUCLEOTIDE SEQUENCE [LARGE SCALE GENOMIC DNA]</scope>
    <source>
        <strain evidence="19 20">MCA 4186</strain>
    </source>
</reference>
<feature type="region of interest" description="Disordered" evidence="16">
    <location>
        <begin position="48"/>
        <end position="74"/>
    </location>
</feature>